<organism evidence="4 5">
    <name type="scientific">Penicillium brasilianum</name>
    <dbReference type="NCBI Taxonomy" id="104259"/>
    <lineage>
        <taxon>Eukaryota</taxon>
        <taxon>Fungi</taxon>
        <taxon>Dikarya</taxon>
        <taxon>Ascomycota</taxon>
        <taxon>Pezizomycotina</taxon>
        <taxon>Eurotiomycetes</taxon>
        <taxon>Eurotiomycetidae</taxon>
        <taxon>Eurotiales</taxon>
        <taxon>Aspergillaceae</taxon>
        <taxon>Penicillium</taxon>
    </lineage>
</organism>
<keyword evidence="5" id="KW-1185">Reference proteome</keyword>
<sequence length="311" mass="33363">MASLELDVDAELKAFSFTRRAHRDVYPSIDPRRPELSQAGKVIVVTGASRGIGKLGFAASFAQANAAAVVLIGRSAGDLAETEKLVNSINPDIQILSIPLDVTDTAGVTKAFEDIVARFGAPHVLINNAGYINPLDSIADVDVDLWWRTQEVNVKGTFLMSKAFLKAVKDAPVADRTIINVTSLAAQGFPPGMSSYSPAKLALCKFTAYLAQENPGITAVSLDPGLVPTDMGHSVPYLAQFLHDTPELSGGIAVWLATGDKRFLTARYVAANWNVEELESRKEEIMDGNFLTFGLKGKFGISGVVVEGRKQ</sequence>
<dbReference type="InterPro" id="IPR036291">
    <property type="entry name" value="NAD(P)-bd_dom_sf"/>
</dbReference>
<evidence type="ECO:0000313" key="5">
    <source>
        <dbReference type="Proteomes" id="UP000042958"/>
    </source>
</evidence>
<dbReference type="PRINTS" id="PR00081">
    <property type="entry name" value="GDHRDH"/>
</dbReference>
<dbReference type="PRINTS" id="PR00080">
    <property type="entry name" value="SDRFAMILY"/>
</dbReference>
<dbReference type="Proteomes" id="UP000042958">
    <property type="component" value="Unassembled WGS sequence"/>
</dbReference>
<evidence type="ECO:0000313" key="4">
    <source>
        <dbReference type="EMBL" id="CEJ57453.1"/>
    </source>
</evidence>
<dbReference type="PANTHER" id="PTHR42901:SF1">
    <property type="entry name" value="ALCOHOL DEHYDROGENASE"/>
    <property type="match status" value="1"/>
</dbReference>
<dbReference type="CDD" id="cd05233">
    <property type="entry name" value="SDR_c"/>
    <property type="match status" value="1"/>
</dbReference>
<accession>A0A0F7TL39</accession>
<evidence type="ECO:0000256" key="1">
    <source>
        <dbReference type="ARBA" id="ARBA00006484"/>
    </source>
</evidence>
<comment type="similarity">
    <text evidence="1 3">Belongs to the short-chain dehydrogenases/reductases (SDR) family.</text>
</comment>
<reference evidence="5" key="1">
    <citation type="journal article" date="2015" name="Genome Announc.">
        <title>Draft genome sequence of the fungus Penicillium brasilianum MG11.</title>
        <authorList>
            <person name="Horn F."/>
            <person name="Linde J."/>
            <person name="Mattern D.J."/>
            <person name="Walther G."/>
            <person name="Guthke R."/>
            <person name="Brakhage A.A."/>
            <person name="Valiante V."/>
        </authorList>
    </citation>
    <scope>NUCLEOTIDE SEQUENCE [LARGE SCALE GENOMIC DNA]</scope>
    <source>
        <strain evidence="5">MG11</strain>
    </source>
</reference>
<dbReference type="SUPFAM" id="SSF51735">
    <property type="entry name" value="NAD(P)-binding Rossmann-fold domains"/>
    <property type="match status" value="1"/>
</dbReference>
<dbReference type="PANTHER" id="PTHR42901">
    <property type="entry name" value="ALCOHOL DEHYDROGENASE"/>
    <property type="match status" value="1"/>
</dbReference>
<protein>
    <submittedName>
        <fullName evidence="4">Uncharacterized protein</fullName>
    </submittedName>
</protein>
<name>A0A0F7TL39_PENBI</name>
<evidence type="ECO:0000256" key="3">
    <source>
        <dbReference type="RuleBase" id="RU000363"/>
    </source>
</evidence>
<dbReference type="AlphaFoldDB" id="A0A0F7TL39"/>
<keyword evidence="2" id="KW-0560">Oxidoreductase</keyword>
<evidence type="ECO:0000256" key="2">
    <source>
        <dbReference type="ARBA" id="ARBA00023002"/>
    </source>
</evidence>
<dbReference type="InterPro" id="IPR002347">
    <property type="entry name" value="SDR_fam"/>
</dbReference>
<dbReference type="Gene3D" id="3.40.50.720">
    <property type="entry name" value="NAD(P)-binding Rossmann-like Domain"/>
    <property type="match status" value="1"/>
</dbReference>
<dbReference type="OrthoDB" id="1933717at2759"/>
<proteinExistence type="inferred from homology"/>
<dbReference type="STRING" id="104259.A0A0F7TL39"/>
<dbReference type="Pfam" id="PF00106">
    <property type="entry name" value="adh_short"/>
    <property type="match status" value="1"/>
</dbReference>
<gene>
    <name evidence="4" type="ORF">PMG11_06145</name>
</gene>
<dbReference type="EMBL" id="CDHK01000005">
    <property type="protein sequence ID" value="CEJ57453.1"/>
    <property type="molecule type" value="Genomic_DNA"/>
</dbReference>
<dbReference type="GO" id="GO:0016491">
    <property type="term" value="F:oxidoreductase activity"/>
    <property type="evidence" value="ECO:0007669"/>
    <property type="project" value="UniProtKB-KW"/>
</dbReference>